<sequence length="143" mass="15779">MGLLDLNLARNFKNFRDREEEEKAAQAAQNQTLPLTGNMGSLSAQLPQAQTSAMGQEAPELPVIPPRLSWQLDQPDDGLGGYGRPINLFSQPLMAYRGDFGPDIQQRAQAMPWLMQLVERYNQPNPRLAMQGLMGIDTKGGVA</sequence>
<proteinExistence type="predicted"/>
<evidence type="ECO:0000313" key="2">
    <source>
        <dbReference type="EMBL" id="KIX14005.1"/>
    </source>
</evidence>
<gene>
    <name evidence="2" type="ORF">X474_13065</name>
</gene>
<dbReference type="InParanoid" id="A0A0D2JWU2"/>
<protein>
    <submittedName>
        <fullName evidence="2">Uncharacterized protein</fullName>
    </submittedName>
</protein>
<feature type="compositionally biased region" description="Polar residues" evidence="1">
    <location>
        <begin position="30"/>
        <end position="41"/>
    </location>
</feature>
<organism evidence="2 3">
    <name type="scientific">Dethiosulfatarculus sandiegensis</name>
    <dbReference type="NCBI Taxonomy" id="1429043"/>
    <lineage>
        <taxon>Bacteria</taxon>
        <taxon>Pseudomonadati</taxon>
        <taxon>Thermodesulfobacteriota</taxon>
        <taxon>Desulfarculia</taxon>
        <taxon>Desulfarculales</taxon>
        <taxon>Desulfarculaceae</taxon>
        <taxon>Dethiosulfatarculus</taxon>
    </lineage>
</organism>
<dbReference type="Proteomes" id="UP000032233">
    <property type="component" value="Unassembled WGS sequence"/>
</dbReference>
<comment type="caution">
    <text evidence="2">The sequence shown here is derived from an EMBL/GenBank/DDBJ whole genome shotgun (WGS) entry which is preliminary data.</text>
</comment>
<dbReference type="RefSeq" id="WP_044348990.1">
    <property type="nucleotide sequence ID" value="NZ_AZAC01000014.1"/>
</dbReference>
<name>A0A0D2JWU2_9BACT</name>
<reference evidence="2 3" key="1">
    <citation type="submission" date="2013-11" db="EMBL/GenBank/DDBJ databases">
        <title>Metagenomic analysis of a methanogenic consortium involved in long chain n-alkane degradation.</title>
        <authorList>
            <person name="Davidova I.A."/>
            <person name="Callaghan A.V."/>
            <person name="Wawrik B."/>
            <person name="Pruitt S."/>
            <person name="Marks C."/>
            <person name="Duncan K.E."/>
            <person name="Suflita J.M."/>
        </authorList>
    </citation>
    <scope>NUCLEOTIDE SEQUENCE [LARGE SCALE GENOMIC DNA]</scope>
    <source>
        <strain evidence="2 3">SPR</strain>
    </source>
</reference>
<feature type="region of interest" description="Disordered" evidence="1">
    <location>
        <begin position="19"/>
        <end position="41"/>
    </location>
</feature>
<evidence type="ECO:0000313" key="3">
    <source>
        <dbReference type="Proteomes" id="UP000032233"/>
    </source>
</evidence>
<evidence type="ECO:0000256" key="1">
    <source>
        <dbReference type="SAM" id="MobiDB-lite"/>
    </source>
</evidence>
<dbReference type="EMBL" id="AZAC01000014">
    <property type="protein sequence ID" value="KIX14005.1"/>
    <property type="molecule type" value="Genomic_DNA"/>
</dbReference>
<dbReference type="STRING" id="1429043.X474_13065"/>
<accession>A0A0D2JWU2</accession>
<dbReference type="AlphaFoldDB" id="A0A0D2JWU2"/>
<keyword evidence="3" id="KW-1185">Reference proteome</keyword>